<accession>A0A1I4CRX4</accession>
<gene>
    <name evidence="2" type="ORF">SAMN05444581_12723</name>
</gene>
<dbReference type="Proteomes" id="UP000198755">
    <property type="component" value="Unassembled WGS sequence"/>
</dbReference>
<dbReference type="SUPFAM" id="SSF55166">
    <property type="entry name" value="Hedgehog/DD-peptidase"/>
    <property type="match status" value="1"/>
</dbReference>
<name>A0A1I4CRX4_9HYPH</name>
<keyword evidence="3" id="KW-1185">Reference proteome</keyword>
<organism evidence="2 3">
    <name type="scientific">Methylocapsa palsarum</name>
    <dbReference type="NCBI Taxonomy" id="1612308"/>
    <lineage>
        <taxon>Bacteria</taxon>
        <taxon>Pseudomonadati</taxon>
        <taxon>Pseudomonadota</taxon>
        <taxon>Alphaproteobacteria</taxon>
        <taxon>Hyphomicrobiales</taxon>
        <taxon>Beijerinckiaceae</taxon>
        <taxon>Methylocapsa</taxon>
    </lineage>
</organism>
<evidence type="ECO:0008006" key="4">
    <source>
        <dbReference type="Google" id="ProtNLM"/>
    </source>
</evidence>
<feature type="transmembrane region" description="Helical" evidence="1">
    <location>
        <begin position="49"/>
        <end position="67"/>
    </location>
</feature>
<dbReference type="EMBL" id="FOSN01000027">
    <property type="protein sequence ID" value="SFK83533.1"/>
    <property type="molecule type" value="Genomic_DNA"/>
</dbReference>
<protein>
    <recommendedName>
        <fullName evidence="4">Phage tail tape measure protein, TP901 family, core region</fullName>
    </recommendedName>
</protein>
<dbReference type="InterPro" id="IPR009045">
    <property type="entry name" value="Zn_M74/Hedgehog-like"/>
</dbReference>
<evidence type="ECO:0000313" key="2">
    <source>
        <dbReference type="EMBL" id="SFK83533.1"/>
    </source>
</evidence>
<dbReference type="AlphaFoldDB" id="A0A1I4CRX4"/>
<sequence length="716" mass="75114">MQVYEIYTRLSLENRASAGLAALAKDVLHLEGSFARLEKTMSSFSRTSALIFGGLGIAGGVGIGAVLKGVADYGDKLLDQQDKLQRNGMAANEVLKLQADYYNQIAKAIPTLTAAEFLKTVQELRGVTGTTVGAAALAPRALMVDALLSNSSGKQSSGEYYKLLRSAEMKGISTNPERLKDFTDKAFSYITAFGGKLTANDFQLLARRGGTAFMNADIDKALGPLSVLAADLGGSGAGTTAMTLQQLQMGASTLSKQQAAVMQSAGLLDLSKTTSTGFGGGRLQLAPGAMKGSLEHAGDLPGWIKDVVYPSLMKMAGGDEATFQNLISKFSPNRNASKLIEMFGNQGFLDQQMKDIGLAGKVKPIEEAYKDFTSKNPKGVKEAFGNQFESMMQSIGAPLMQAALPVMKSVTEFFEKIGAWANAHPDTVQNLGIGFGVLGAAIAGLGAIMVTGAVASMIGPGGAIIGIATALGTLGAFAWKELVGSIKAFGESLAWLWGKITSLGSTIGGLLHLNSYDGGGFGGHGLGGGSGIDANLIHKASLGSADLSGGAGVSNMNPEFRHRLAAMMDAGKASGHPLSIKSGWRSQAHQDALFANSNGSGHWVARHSNHTRGIAADLGGDLGWAHQNAGRFGLKFPMPWEKWHVEPEESRGGHHVAPYRRANQNPAIENVMYLDGEVVHRSVTRRMVAKAMHPTQAPYFDGASAWTPPDAGLVAV</sequence>
<evidence type="ECO:0000256" key="1">
    <source>
        <dbReference type="SAM" id="Phobius"/>
    </source>
</evidence>
<keyword evidence="1" id="KW-0812">Transmembrane</keyword>
<dbReference type="Gene3D" id="3.30.1380.10">
    <property type="match status" value="1"/>
</dbReference>
<dbReference type="RefSeq" id="WP_091686352.1">
    <property type="nucleotide sequence ID" value="NZ_FOSN01000027.1"/>
</dbReference>
<feature type="transmembrane region" description="Helical" evidence="1">
    <location>
        <begin position="461"/>
        <end position="479"/>
    </location>
</feature>
<keyword evidence="1" id="KW-0472">Membrane</keyword>
<dbReference type="STRING" id="1612308.SAMN05444581_12723"/>
<dbReference type="CDD" id="cd14814">
    <property type="entry name" value="Peptidase_M15"/>
    <property type="match status" value="1"/>
</dbReference>
<reference evidence="2 3" key="1">
    <citation type="submission" date="2016-10" db="EMBL/GenBank/DDBJ databases">
        <authorList>
            <person name="de Groot N.N."/>
        </authorList>
    </citation>
    <scope>NUCLEOTIDE SEQUENCE [LARGE SCALE GENOMIC DNA]</scope>
    <source>
        <strain evidence="2 3">NE2</strain>
    </source>
</reference>
<evidence type="ECO:0000313" key="3">
    <source>
        <dbReference type="Proteomes" id="UP000198755"/>
    </source>
</evidence>
<keyword evidence="1" id="KW-1133">Transmembrane helix</keyword>
<feature type="transmembrane region" description="Helical" evidence="1">
    <location>
        <begin position="431"/>
        <end position="455"/>
    </location>
</feature>
<proteinExistence type="predicted"/>